<keyword evidence="2" id="KW-1185">Reference proteome</keyword>
<dbReference type="Proteomes" id="UP000035642">
    <property type="component" value="Unassembled WGS sequence"/>
</dbReference>
<dbReference type="STRING" id="6313.A0A158P5Q8"/>
<accession>A0A158P5Q8</accession>
<organism evidence="2 3">
    <name type="scientific">Angiostrongylus cantonensis</name>
    <name type="common">Rat lungworm</name>
    <dbReference type="NCBI Taxonomy" id="6313"/>
    <lineage>
        <taxon>Eukaryota</taxon>
        <taxon>Metazoa</taxon>
        <taxon>Ecdysozoa</taxon>
        <taxon>Nematoda</taxon>
        <taxon>Chromadorea</taxon>
        <taxon>Rhabditida</taxon>
        <taxon>Rhabditina</taxon>
        <taxon>Rhabditomorpha</taxon>
        <taxon>Strongyloidea</taxon>
        <taxon>Metastrongylidae</taxon>
        <taxon>Angiostrongylus</taxon>
    </lineage>
</organism>
<feature type="compositionally biased region" description="Polar residues" evidence="1">
    <location>
        <begin position="527"/>
        <end position="538"/>
    </location>
</feature>
<feature type="region of interest" description="Disordered" evidence="1">
    <location>
        <begin position="124"/>
        <end position="207"/>
    </location>
</feature>
<sequence length="618" mass="70923">MDMRMFLARYPLTVLPASVFKPFMASVKKFLLVHLFKFRTDNLLYTQPPEFPSEDQLPQFITVIGTMRQLERNYPHLARTVHEMIVNITHFTITYCLDWICEVLILNCDRNGFVTYSYPTVKRSTEETGKRNKETAESLESDPEISKKQKDAADVPEQQDENSRCLEMDVESPNSCVLSEGEPKITDEKRNNEEALETDGPSTSDLPTITDQRTSLMDADTQSTTSQAPEDLAMDGEDYLAKFRGPTFNALIEFAAMKKHSLIREVEVRSPTELSAIVVGVSVYEVLREMPECNILIHAMERVKRKQSRLEKNKIFLWMDENLPSKGVPPLMNQHYMRKADMRLFLARCPMSVLPNSVFKPFIPIVKNFLLAHLYKFRRNRMLYRSPPDFPPEDQLPRVINAFGTVEYLENNYPHLARVKQEMIVNITHFIITYCLDWICEVLTLRSDVYGFVTYSYPAFEMLDDGGNPWSHEGAHFLRSGPEFPRKRRAELERFDYNDNYRHKRARKERATADPQNVNTEELETAGPSTSKSSTPTNQLASLIEAEQQSASSLVGEISPCGDDALLKGSAVQDDWTDMLDMVLTDPDLPSQYKTMIQRLVATNRDLKNAISQMKSEA</sequence>
<reference evidence="2" key="1">
    <citation type="submission" date="2012-09" db="EMBL/GenBank/DDBJ databases">
        <authorList>
            <person name="Martin A.A."/>
        </authorList>
    </citation>
    <scope>NUCLEOTIDE SEQUENCE</scope>
</reference>
<proteinExistence type="predicted"/>
<dbReference type="AlphaFoldDB" id="A0A158P5Q8"/>
<name>A0A158P5Q8_ANGCA</name>
<protein>
    <submittedName>
        <fullName evidence="3">MADF domain-containing protein</fullName>
    </submittedName>
</protein>
<feature type="region of interest" description="Disordered" evidence="1">
    <location>
        <begin position="503"/>
        <end position="538"/>
    </location>
</feature>
<feature type="compositionally biased region" description="Basic and acidic residues" evidence="1">
    <location>
        <begin position="144"/>
        <end position="153"/>
    </location>
</feature>
<evidence type="ECO:0000313" key="2">
    <source>
        <dbReference type="Proteomes" id="UP000035642"/>
    </source>
</evidence>
<feature type="compositionally biased region" description="Basic and acidic residues" evidence="1">
    <location>
        <begin position="124"/>
        <end position="136"/>
    </location>
</feature>
<reference evidence="3" key="2">
    <citation type="submission" date="2016-04" db="UniProtKB">
        <authorList>
            <consortium name="WormBaseParasite"/>
        </authorList>
    </citation>
    <scope>IDENTIFICATION</scope>
</reference>
<evidence type="ECO:0000313" key="3">
    <source>
        <dbReference type="WBParaSite" id="ACAC_0000004601-mRNA-1"/>
    </source>
</evidence>
<dbReference type="WBParaSite" id="ACAC_0000004601-mRNA-1">
    <property type="protein sequence ID" value="ACAC_0000004601-mRNA-1"/>
    <property type="gene ID" value="ACAC_0000004601"/>
</dbReference>
<feature type="compositionally biased region" description="Basic and acidic residues" evidence="1">
    <location>
        <begin position="181"/>
        <end position="193"/>
    </location>
</feature>
<evidence type="ECO:0000256" key="1">
    <source>
        <dbReference type="SAM" id="MobiDB-lite"/>
    </source>
</evidence>